<dbReference type="EMBL" id="VFBM01000022">
    <property type="protein sequence ID" value="TNX85395.1"/>
    <property type="molecule type" value="Genomic_DNA"/>
</dbReference>
<sequence>MRKDIKVKIIDVFGAVSSLAVIFFFFTLWLFSYNSIDQPLKEAWSSSISFLSVLSTLAAAYIAAFLFSDWRDPESFKNKRELADRIWNDLDKLKKYLVSFYDFFSEAEAAYLKDEYRNFDNFKSSMRPYFYDVSDLLLQLNRSILRLRALDSDFTRNTAVQNISTIVMDYLDIFEINKFNEFTYKRFVERENNQLIKFNSTEEDFVDALKVFFDLR</sequence>
<proteinExistence type="predicted"/>
<feature type="transmembrane region" description="Helical" evidence="1">
    <location>
        <begin position="12"/>
        <end position="31"/>
    </location>
</feature>
<feature type="transmembrane region" description="Helical" evidence="1">
    <location>
        <begin position="43"/>
        <end position="67"/>
    </location>
</feature>
<reference evidence="2 3" key="1">
    <citation type="submission" date="2019-06" db="EMBL/GenBank/DDBJ databases">
        <title>Genome of Acinetobacter radioresistens APH1, a phenol degrading strain.</title>
        <authorList>
            <person name="Liu Y."/>
        </authorList>
    </citation>
    <scope>NUCLEOTIDE SEQUENCE [LARGE SCALE GENOMIC DNA]</scope>
    <source>
        <strain evidence="2 3">APH1</strain>
    </source>
</reference>
<accession>A0A8H2K0H4</accession>
<dbReference type="Proteomes" id="UP000314285">
    <property type="component" value="Unassembled WGS sequence"/>
</dbReference>
<gene>
    <name evidence="2" type="ORF">FHY67_14710</name>
</gene>
<evidence type="ECO:0000313" key="2">
    <source>
        <dbReference type="EMBL" id="TNX85395.1"/>
    </source>
</evidence>
<name>A0A8H2K0H4_ACIRA</name>
<keyword evidence="1" id="KW-0812">Transmembrane</keyword>
<evidence type="ECO:0000256" key="1">
    <source>
        <dbReference type="SAM" id="Phobius"/>
    </source>
</evidence>
<dbReference type="AlphaFoldDB" id="A0A8H2K0H4"/>
<evidence type="ECO:0000313" key="3">
    <source>
        <dbReference type="Proteomes" id="UP000314285"/>
    </source>
</evidence>
<keyword evidence="1" id="KW-1133">Transmembrane helix</keyword>
<keyword evidence="1" id="KW-0472">Membrane</keyword>
<protein>
    <submittedName>
        <fullName evidence="2">Uncharacterized protein</fullName>
    </submittedName>
</protein>
<comment type="caution">
    <text evidence="2">The sequence shown here is derived from an EMBL/GenBank/DDBJ whole genome shotgun (WGS) entry which is preliminary data.</text>
</comment>
<dbReference type="RefSeq" id="WP_139880785.1">
    <property type="nucleotide sequence ID" value="NZ_CP157451.1"/>
</dbReference>
<organism evidence="2 3">
    <name type="scientific">Acinetobacter radioresistens</name>
    <dbReference type="NCBI Taxonomy" id="40216"/>
    <lineage>
        <taxon>Bacteria</taxon>
        <taxon>Pseudomonadati</taxon>
        <taxon>Pseudomonadota</taxon>
        <taxon>Gammaproteobacteria</taxon>
        <taxon>Moraxellales</taxon>
        <taxon>Moraxellaceae</taxon>
        <taxon>Acinetobacter</taxon>
    </lineage>
</organism>